<evidence type="ECO:0000313" key="3">
    <source>
        <dbReference type="Proteomes" id="UP001606305"/>
    </source>
</evidence>
<dbReference type="Proteomes" id="UP001606305">
    <property type="component" value="Unassembled WGS sequence"/>
</dbReference>
<protein>
    <submittedName>
        <fullName evidence="2">Zf-TFIIB domain-containing protein</fullName>
    </submittedName>
</protein>
<dbReference type="InterPro" id="IPR027392">
    <property type="entry name" value="TF_Znf"/>
</dbReference>
<name>A0ABW7GAY9_9BURK</name>
<proteinExistence type="predicted"/>
<accession>A0ABW7GAY9</accession>
<dbReference type="EMBL" id="JBIGIA010000017">
    <property type="protein sequence ID" value="MFG6458981.1"/>
    <property type="molecule type" value="Genomic_DNA"/>
</dbReference>
<organism evidence="2 3">
    <name type="scientific">Pelomonas nitida</name>
    <dbReference type="NCBI Taxonomy" id="3299027"/>
    <lineage>
        <taxon>Bacteria</taxon>
        <taxon>Pseudomonadati</taxon>
        <taxon>Pseudomonadota</taxon>
        <taxon>Betaproteobacteria</taxon>
        <taxon>Burkholderiales</taxon>
        <taxon>Sphaerotilaceae</taxon>
        <taxon>Roseateles</taxon>
    </lineage>
</organism>
<dbReference type="RefSeq" id="WP_394490502.1">
    <property type="nucleotide sequence ID" value="NZ_JBIGIA010000017.1"/>
</dbReference>
<feature type="domain" description="Transcription factor zinc-finger" evidence="1">
    <location>
        <begin position="11"/>
        <end position="48"/>
    </location>
</feature>
<dbReference type="Pfam" id="PF13453">
    <property type="entry name" value="Zn_ribbon_TFIIB"/>
    <property type="match status" value="1"/>
</dbReference>
<gene>
    <name evidence="2" type="ORF">ACG00X_19260</name>
</gene>
<reference evidence="2 3" key="1">
    <citation type="submission" date="2024-09" db="EMBL/GenBank/DDBJ databases">
        <title>Novel species of the genus Pelomonas and Roseateles isolated from streams.</title>
        <authorList>
            <person name="Lu H."/>
        </authorList>
    </citation>
    <scope>NUCLEOTIDE SEQUENCE [LARGE SCALE GENOMIC DNA]</scope>
    <source>
        <strain evidence="2 3">BYS96W</strain>
    </source>
</reference>
<comment type="caution">
    <text evidence="2">The sequence shown here is derived from an EMBL/GenBank/DDBJ whole genome shotgun (WGS) entry which is preliminary data.</text>
</comment>
<keyword evidence="3" id="KW-1185">Reference proteome</keyword>
<sequence length="246" mass="26899">MSITSSRSRPCPSCKTALQVHTLPALYGGQVEIDFCFSCQGIWFDQMENMKLSPEAVGTVFKALHEHRDTPRTPLASRLSCPECRGTLVQGFDIVRSGRYITHRCANRHGRFSGFSSFMIEKGFVRQLTKTEIADIARKVGSIHCSACGAPIDLRKEDACSHCRTALSLLDPQAVEKALQAYAQAPSRQNWGSPPDVAEALVALEKERSQQRREQTTATLAAPGAGLLGVDLLSVGLRLLGTLLTR</sequence>
<evidence type="ECO:0000259" key="1">
    <source>
        <dbReference type="Pfam" id="PF13453"/>
    </source>
</evidence>
<evidence type="ECO:0000313" key="2">
    <source>
        <dbReference type="EMBL" id="MFG6458981.1"/>
    </source>
</evidence>